<organism evidence="1 2">
    <name type="scientific">Streptomyces virginiae</name>
    <name type="common">Streptomyces cinnamonensis</name>
    <dbReference type="NCBI Taxonomy" id="1961"/>
    <lineage>
        <taxon>Bacteria</taxon>
        <taxon>Bacillati</taxon>
        <taxon>Actinomycetota</taxon>
        <taxon>Actinomycetes</taxon>
        <taxon>Kitasatosporales</taxon>
        <taxon>Streptomycetaceae</taxon>
        <taxon>Streptomyces</taxon>
    </lineage>
</organism>
<dbReference type="EMBL" id="LGUV01000013">
    <property type="protein sequence ID" value="KOG57335.1"/>
    <property type="molecule type" value="Genomic_DNA"/>
</dbReference>
<dbReference type="Proteomes" id="UP000037084">
    <property type="component" value="Unassembled WGS sequence"/>
</dbReference>
<accession>A0A0L8N465</accession>
<name>A0A0L8N465_STRVG</name>
<proteinExistence type="predicted"/>
<protein>
    <submittedName>
        <fullName evidence="1">Uncharacterized protein</fullName>
    </submittedName>
</protein>
<dbReference type="OrthoDB" id="1365577at2"/>
<comment type="caution">
    <text evidence="1">The sequence shown here is derived from an EMBL/GenBank/DDBJ whole genome shotgun (WGS) entry which is preliminary data.</text>
</comment>
<sequence>MGGSWWWVHARSVREVRETFADVEVVDTAETLERAEGWGLDEARVDAATTPEGLDGLRAKREAQRGLDGFGALADREVVWLRRRWDDGNDEDRTLYLMEVGADGRRTRQVELTPDGTGVRSGPDDWPFNPPVVDLFDPELVGMEIGQDEFERNWLGARPMEWPDEEPADE</sequence>
<gene>
    <name evidence="1" type="ORF">ADK75_04595</name>
</gene>
<dbReference type="AlphaFoldDB" id="A0A0L8N465"/>
<reference evidence="2" key="1">
    <citation type="submission" date="2015-07" db="EMBL/GenBank/DDBJ databases">
        <authorList>
            <consortium name="Consortium for Microbial Forensics and Genomics (microFORGE)"/>
            <person name="Knight B.M."/>
            <person name="Roberts D.P."/>
            <person name="Lin D."/>
            <person name="Hari K."/>
            <person name="Fletcher J."/>
            <person name="Melcher U."/>
            <person name="Blagden T."/>
            <person name="Winegar R.A."/>
        </authorList>
    </citation>
    <scope>NUCLEOTIDE SEQUENCE [LARGE SCALE GENOMIC DNA]</scope>
    <source>
        <strain evidence="2">NRRL B-1447</strain>
    </source>
</reference>
<dbReference type="PATRIC" id="fig|1961.12.peg.981"/>
<evidence type="ECO:0000313" key="1">
    <source>
        <dbReference type="EMBL" id="KOG57335.1"/>
    </source>
</evidence>
<evidence type="ECO:0000313" key="2">
    <source>
        <dbReference type="Proteomes" id="UP000037084"/>
    </source>
</evidence>